<evidence type="ECO:0000313" key="1">
    <source>
        <dbReference type="EMBL" id="MBB6107207.1"/>
    </source>
</evidence>
<gene>
    <name evidence="1" type="ORF">F4827_007089</name>
</gene>
<keyword evidence="2" id="KW-1185">Reference proteome</keyword>
<proteinExistence type="predicted"/>
<evidence type="ECO:0000313" key="2">
    <source>
        <dbReference type="Proteomes" id="UP000571554"/>
    </source>
</evidence>
<name>A0A7W9U559_9BURK</name>
<dbReference type="EMBL" id="JACHBW010000050">
    <property type="protein sequence ID" value="MBB6107207.1"/>
    <property type="molecule type" value="Genomic_DNA"/>
</dbReference>
<organism evidence="1 2">
    <name type="scientific">Paraburkholderia bannensis</name>
    <dbReference type="NCBI Taxonomy" id="765414"/>
    <lineage>
        <taxon>Bacteria</taxon>
        <taxon>Pseudomonadati</taxon>
        <taxon>Pseudomonadota</taxon>
        <taxon>Betaproteobacteria</taxon>
        <taxon>Burkholderiales</taxon>
        <taxon>Burkholderiaceae</taxon>
        <taxon>Paraburkholderia</taxon>
    </lineage>
</organism>
<dbReference type="Proteomes" id="UP000571554">
    <property type="component" value="Unassembled WGS sequence"/>
</dbReference>
<protein>
    <submittedName>
        <fullName evidence="1">Uncharacterized protein</fullName>
    </submittedName>
</protein>
<accession>A0A7W9U559</accession>
<dbReference type="AlphaFoldDB" id="A0A7W9U559"/>
<reference evidence="1 2" key="1">
    <citation type="submission" date="2020-08" db="EMBL/GenBank/DDBJ databases">
        <title>Above-ground endophytic microbial communities from plants in different locations in the United States.</title>
        <authorList>
            <person name="Frank C."/>
        </authorList>
    </citation>
    <scope>NUCLEOTIDE SEQUENCE [LARGE SCALE GENOMIC DNA]</scope>
    <source>
        <strain evidence="1 2">WP4_2_2</strain>
    </source>
</reference>
<sequence length="55" mass="5751">MNALGQGNVLPVCSPYLAIPKGPVADRLSHEASVVAKAKDHFGSGRVGPFFKLMA</sequence>
<comment type="caution">
    <text evidence="1">The sequence shown here is derived from an EMBL/GenBank/DDBJ whole genome shotgun (WGS) entry which is preliminary data.</text>
</comment>